<proteinExistence type="predicted"/>
<dbReference type="Proteomes" id="UP001603013">
    <property type="component" value="Unassembled WGS sequence"/>
</dbReference>
<organism evidence="1 2">
    <name type="scientific">Streptomyces lateritius</name>
    <dbReference type="NCBI Taxonomy" id="67313"/>
    <lineage>
        <taxon>Bacteria</taxon>
        <taxon>Bacillati</taxon>
        <taxon>Actinomycetota</taxon>
        <taxon>Actinomycetes</taxon>
        <taxon>Kitasatosporales</taxon>
        <taxon>Streptomycetaceae</taxon>
        <taxon>Streptomyces</taxon>
    </lineage>
</organism>
<evidence type="ECO:0000313" key="1">
    <source>
        <dbReference type="EMBL" id="MFF8280689.1"/>
    </source>
</evidence>
<protein>
    <submittedName>
        <fullName evidence="1">Uncharacterized protein</fullName>
    </submittedName>
</protein>
<dbReference type="RefSeq" id="WP_391937484.1">
    <property type="nucleotide sequence ID" value="NZ_JBIBSM010000024.1"/>
</dbReference>
<name>A0ABW6YMC1_9ACTN</name>
<accession>A0ABW6YMC1</accession>
<comment type="caution">
    <text evidence="1">The sequence shown here is derived from an EMBL/GenBank/DDBJ whole genome shotgun (WGS) entry which is preliminary data.</text>
</comment>
<keyword evidence="2" id="KW-1185">Reference proteome</keyword>
<gene>
    <name evidence="1" type="ORF">ACF05T_32240</name>
</gene>
<evidence type="ECO:0000313" key="2">
    <source>
        <dbReference type="Proteomes" id="UP001603013"/>
    </source>
</evidence>
<sequence length="42" mass="4595">MTRTAEYVRLHAPSDRDVTTPCMDLALAGVQLRPGTVLDARP</sequence>
<dbReference type="EMBL" id="JBIBSM010000024">
    <property type="protein sequence ID" value="MFF8280689.1"/>
    <property type="molecule type" value="Genomic_DNA"/>
</dbReference>
<reference evidence="1 2" key="1">
    <citation type="submission" date="2024-10" db="EMBL/GenBank/DDBJ databases">
        <title>The Natural Products Discovery Center: Release of the First 8490 Sequenced Strains for Exploring Actinobacteria Biosynthetic Diversity.</title>
        <authorList>
            <person name="Kalkreuter E."/>
            <person name="Kautsar S.A."/>
            <person name="Yang D."/>
            <person name="Bader C.D."/>
            <person name="Teijaro C.N."/>
            <person name="Fluegel L."/>
            <person name="Davis C.M."/>
            <person name="Simpson J.R."/>
            <person name="Lauterbach L."/>
            <person name="Steele A.D."/>
            <person name="Gui C."/>
            <person name="Meng S."/>
            <person name="Li G."/>
            <person name="Viehrig K."/>
            <person name="Ye F."/>
            <person name="Su P."/>
            <person name="Kiefer A.F."/>
            <person name="Nichols A."/>
            <person name="Cepeda A.J."/>
            <person name="Yan W."/>
            <person name="Fan B."/>
            <person name="Jiang Y."/>
            <person name="Adhikari A."/>
            <person name="Zheng C.-J."/>
            <person name="Schuster L."/>
            <person name="Cowan T.M."/>
            <person name="Smanski M.J."/>
            <person name="Chevrette M.G."/>
            <person name="De Carvalho L.P.S."/>
            <person name="Shen B."/>
        </authorList>
    </citation>
    <scope>NUCLEOTIDE SEQUENCE [LARGE SCALE GENOMIC DNA]</scope>
    <source>
        <strain evidence="1 2">NPDC015755</strain>
    </source>
</reference>